<accession>A8IPT8</accession>
<name>A8IPT8_AZOC5</name>
<organism evidence="2 3">
    <name type="scientific">Azorhizobium caulinodans (strain ATCC 43989 / DSM 5975 / JCM 20966 / LMG 6465 / NBRC 14845 / NCIMB 13405 / ORS 571)</name>
    <dbReference type="NCBI Taxonomy" id="438753"/>
    <lineage>
        <taxon>Bacteria</taxon>
        <taxon>Pseudomonadati</taxon>
        <taxon>Pseudomonadota</taxon>
        <taxon>Alphaproteobacteria</taxon>
        <taxon>Hyphomicrobiales</taxon>
        <taxon>Xanthobacteraceae</taxon>
        <taxon>Azorhizobium</taxon>
    </lineage>
</organism>
<dbReference type="KEGG" id="azc:AZC_0693"/>
<sequence>MAACGRGNMGKIRLWLSGFAWGAMLGVMASVVMGVAVFRPDIWEKLSYERIERALTRKTQSTLDTSAPPPASAPAASGAVLFANTRTAPALEQNYAPPHAFGPDDVLVIKGRNASNDFVEVDLRIDDSASKDWGSRFGGVKTVPPGPFEWVVPFKGLTDQNKRAMDINAITRIILFSPENLPAAQIASVTLERRPQPAAAAGSAPGAAPARANAALFTDASTSPALEQNYAPPRAFGPDDALVIKGSNPTGSAIEVDLRIDDSASKDWGSRFGMAKSVPPGPFEWVVPFKGLADQNKREMDIKAITRIILFSPENQPAAQIASASIENRPGAGDTTGSTGGAANEAKMGQSWLKGARTTAEQEFYPPMSFAQDQEVVVTGTNTDSKPITLYLRIDDVNSKNWNSRVNATVTVPPGPFTFRSPVSSWVTPSKARLDRTRVARFVISLGDGEGPIRLGDVHVAGGSPLPKDALGLRFGPADVSVPGFETVTRNDLRLSPAGRDLVRTQNDPLLSSGLNGVRTITVPWTKSDTATISLWTEDQGEWEYFPHSLHRTFIINGQVALKEDYRPDEWVEKVFHRGLWKEAMIDGDPWEVYASRRAGLVTATVPVIDGKITVQISSDQPPNDGYIAAMVIAPGASTAAAEAVEAWRRGRYMERWPVVDKPVDPKLAQGTTLRVLPYGTPRSQHPFWDPNLPTQTRLKALRGQMVSIDFLAFSDQSDANPDVALKLPEGITGEVRWGKWTYMRRGGGENSLSITSDVLEGDLTRLRIAAGIPRRMNVTFTVPETASGTLPVVLAMNIGGASVEARADVEVAPVTLPATATPVGYYMAAPNPDFWFPPKPATADRLMACDLKALRRFGLTGLSPDLVTPTADQRARYLEQTRLAKDAGFSPPFFDYVSVKLLADKVGVQAMGENIGATEAALTAAGLPLPLWSIADEPQNLQSPMMDLKRLRDAIRVYAPKAKIAGQLNDIKDKPFLPFFDTVLVNTGFGVSARDFADLKAQGITPWLYNMPDIEAAAGFLLWRVGAEGYIQWHARAATADPSDPTDGREPDFMFLPLTADRCQSVPTVDAMVVATGDGITDLRLLQWLDGRAASDPKAKALRDEIFAAIPGDWVGFEKQKPNLPALRRKLIDYAGATAAP</sequence>
<reference evidence="2 3" key="1">
    <citation type="journal article" date="2007" name="Appl. Environ. Microbiol.">
        <title>Rhizobial factors required for stem nodule maturation and maintenance in Sesbania rostrata-Azorhizobium caulinodans ORS571 symbiosis.</title>
        <authorList>
            <person name="Suzuki S."/>
            <person name="Aono T."/>
            <person name="Lee KB."/>
            <person name="Suzuki T."/>
            <person name="Liu CT."/>
            <person name="Miwa H."/>
            <person name="Wakao S."/>
            <person name="Iki T."/>
            <person name="Oyaizu H."/>
        </authorList>
    </citation>
    <scope>NUCLEOTIDE SEQUENCE [LARGE SCALE GENOMIC DNA]</scope>
    <source>
        <strain evidence="3">ATCC 43989 / DSM 5975 / JCM 20966 / LMG 6465 / NBRC 14845 / NCIMB 13405 / ORS 571</strain>
    </source>
</reference>
<gene>
    <name evidence="2" type="ordered locus">AZC_0693</name>
</gene>
<reference evidence="3" key="2">
    <citation type="submission" date="2007-04" db="EMBL/GenBank/DDBJ databases">
        <title>Complete genome sequence of the nitrogen-fixing bacterium Azorhizobium caulinodans ORS571.</title>
        <authorList>
            <person name="Lee K.B."/>
            <person name="Backer P.D."/>
            <person name="Aono T."/>
            <person name="Liu C.T."/>
            <person name="Suzuki S."/>
            <person name="Suzuki T."/>
            <person name="Kaneko T."/>
            <person name="Yamada M."/>
            <person name="Tabata S."/>
            <person name="Kupfer D.M."/>
            <person name="Najar F.Z."/>
            <person name="Wiley G.B."/>
            <person name="Roe B."/>
            <person name="Binnewies T."/>
            <person name="Ussery D."/>
            <person name="Vereecke D."/>
            <person name="Gevers D."/>
            <person name="Holsters M."/>
            <person name="Oyaizu H."/>
        </authorList>
    </citation>
    <scope>NUCLEOTIDE SEQUENCE [LARGE SCALE GENOMIC DNA]</scope>
    <source>
        <strain evidence="3">ATCC 43989 / DSM 5975 / JCM 20966 / LMG 6465 / NBRC 14845 / NCIMB 13405 / ORS 571</strain>
    </source>
</reference>
<dbReference type="HOGENOM" id="CLU_277526_0_0_5"/>
<dbReference type="EMBL" id="AP009384">
    <property type="protein sequence ID" value="BAF86691.1"/>
    <property type="molecule type" value="Genomic_DNA"/>
</dbReference>
<reference evidence="2 3" key="6">
    <citation type="journal article" date="2011" name="Appl. Environ. Microbiol.">
        <title>Involvement of the azorhizobial chromosome partition gene (parA) in the onset of bacteroid differentiation during Sesbania rostrata stem nodule development.</title>
        <authorList>
            <person name="Liu CT."/>
            <person name="Lee KB."/>
            <person name="Wang YS."/>
            <person name="Peng MH."/>
            <person name="Lee KT."/>
            <person name="Suzuki S."/>
            <person name="Suzuki T."/>
            <person name="Oyaizu H."/>
        </authorList>
    </citation>
    <scope>NUCLEOTIDE SEQUENCE [LARGE SCALE GENOMIC DNA]</scope>
    <source>
        <strain evidence="3">ATCC 43989 / DSM 5975 / JCM 20966 / LMG 6465 / NBRC 14845 / NCIMB 13405 / ORS 571</strain>
    </source>
</reference>
<protein>
    <submittedName>
        <fullName evidence="2">Uncharacterized protein</fullName>
    </submittedName>
</protein>
<keyword evidence="3" id="KW-1185">Reference proteome</keyword>
<keyword evidence="1" id="KW-0812">Transmembrane</keyword>
<keyword evidence="1" id="KW-1133">Transmembrane helix</keyword>
<feature type="transmembrane region" description="Helical" evidence="1">
    <location>
        <begin position="12"/>
        <end position="38"/>
    </location>
</feature>
<dbReference type="AlphaFoldDB" id="A8IPT8"/>
<keyword evidence="1" id="KW-0472">Membrane</keyword>
<reference evidence="2 3" key="5">
    <citation type="journal article" date="2010" name="Appl. Environ. Microbiol.">
        <title>phrR-like gene praR of Azorhizobium caulinodans ORS571 is essential for symbiosis with Sesbania rostrata and is involved in expression of reb genes.</title>
        <authorList>
            <person name="Akiba N."/>
            <person name="Aono T."/>
            <person name="Toyazaki H."/>
            <person name="Sato S."/>
            <person name="Oyaizu H."/>
        </authorList>
    </citation>
    <scope>NUCLEOTIDE SEQUENCE [LARGE SCALE GENOMIC DNA]</scope>
    <source>
        <strain evidence="3">ATCC 43989 / DSM 5975 / JCM 20966 / LMG 6465 / NBRC 14845 / NCIMB 13405 / ORS 571</strain>
    </source>
</reference>
<proteinExistence type="predicted"/>
<evidence type="ECO:0000256" key="1">
    <source>
        <dbReference type="SAM" id="Phobius"/>
    </source>
</evidence>
<evidence type="ECO:0000313" key="3">
    <source>
        <dbReference type="Proteomes" id="UP000000270"/>
    </source>
</evidence>
<reference evidence="2 3" key="3">
    <citation type="journal article" date="2008" name="BMC Genomics">
        <title>The genome of the versatile nitrogen fixer Azorhizobium caulinodans ORS571.</title>
        <authorList>
            <person name="Lee KB."/>
            <person name="Backer P.D."/>
            <person name="Aono T."/>
            <person name="Liu CT."/>
            <person name="Suzuki S."/>
            <person name="Suzuki T."/>
            <person name="Kaneko T."/>
            <person name="Yamada M."/>
            <person name="Tabata S."/>
            <person name="Kupfer D.M."/>
            <person name="Najar F.Z."/>
            <person name="Wiley G.B."/>
            <person name="Roe B."/>
            <person name="Binnewies T.T."/>
            <person name="Ussery D.W."/>
            <person name="D'Haeze W."/>
            <person name="Herder J.D."/>
            <person name="Gevers D."/>
            <person name="Vereecke D."/>
            <person name="Holsters M."/>
            <person name="Oyaizu H."/>
        </authorList>
    </citation>
    <scope>NUCLEOTIDE SEQUENCE [LARGE SCALE GENOMIC DNA]</scope>
    <source>
        <strain evidence="3">ATCC 43989 / DSM 5975 / JCM 20966 / LMG 6465 / NBRC 14845 / NCIMB 13405 / ORS 571</strain>
    </source>
</reference>
<evidence type="ECO:0000313" key="2">
    <source>
        <dbReference type="EMBL" id="BAF86691.1"/>
    </source>
</evidence>
<dbReference type="eggNOG" id="ENOG502ZA0U">
    <property type="taxonomic scope" value="Bacteria"/>
</dbReference>
<dbReference type="STRING" id="438753.AZC_0693"/>
<dbReference type="Proteomes" id="UP000000270">
    <property type="component" value="Chromosome"/>
</dbReference>
<reference evidence="2 3" key="4">
    <citation type="journal article" date="2009" name="Appl. Environ. Microbiol.">
        <title>Comparative genome-wide transcriptional profiling of Azorhizobium caulinodans ORS571 grown under free-living and symbiotic conditions.</title>
        <authorList>
            <person name="Tsukada S."/>
            <person name="Aono T."/>
            <person name="Akiba N."/>
            <person name="Lee KB."/>
            <person name="Liu CT."/>
            <person name="Toyazaki H."/>
            <person name="Oyaizu H."/>
        </authorList>
    </citation>
    <scope>NUCLEOTIDE SEQUENCE [LARGE SCALE GENOMIC DNA]</scope>
    <source>
        <strain evidence="3">ATCC 43989 / DSM 5975 / JCM 20966 / LMG 6465 / NBRC 14845 / NCIMB 13405 / ORS 571</strain>
    </source>
</reference>